<sequence>MTKPTHTHAPETREVTGSGDAPPTQRPRLYVACLAAYNSGILHGRWIDVTTPDEIRGELTAMLAESPVPGAEEWAIHDQEGFEDISLSEYADFDTVCDLASFLAEHGRLGAKLYDHFGGRLDETRAAFDDYAGPYKTAAEFAEEVIRETGTQIPQSLEYYIDWQALARDMALNGEILVFQTGFDEVHIFWSR</sequence>
<name>A0A062VN84_9PROT</name>
<dbReference type="Gene3D" id="3.10.20.480">
    <property type="entry name" value="Antirestriction protein ArdA, domain 1"/>
    <property type="match status" value="1"/>
</dbReference>
<keyword evidence="3" id="KW-1185">Reference proteome</keyword>
<dbReference type="InterPro" id="IPR041895">
    <property type="entry name" value="ArdA_dom1"/>
</dbReference>
<reference evidence="2 3" key="1">
    <citation type="journal article" date="2014" name="Antonie Van Leeuwenhoek">
        <title>Hyphomonas beringensis sp. nov. and Hyphomonas chukchiensis sp. nov., isolated from surface seawater of the Bering Sea and Chukchi Sea.</title>
        <authorList>
            <person name="Li C."/>
            <person name="Lai Q."/>
            <person name="Li G."/>
            <person name="Dong C."/>
            <person name="Wang J."/>
            <person name="Liao Y."/>
            <person name="Shao Z."/>
        </authorList>
    </citation>
    <scope>NUCLEOTIDE SEQUENCE [LARGE SCALE GENOMIC DNA]</scope>
    <source>
        <strain evidence="2 3">PS728</strain>
    </source>
</reference>
<dbReference type="RefSeq" id="WP_035595209.1">
    <property type="nucleotide sequence ID" value="NZ_ARYM01000004.1"/>
</dbReference>
<evidence type="ECO:0000256" key="1">
    <source>
        <dbReference type="SAM" id="MobiDB-lite"/>
    </source>
</evidence>
<dbReference type="InterPro" id="IPR041893">
    <property type="entry name" value="ArdA_dom3"/>
</dbReference>
<proteinExistence type="predicted"/>
<dbReference type="Gene3D" id="1.10.10.1190">
    <property type="entry name" value="Antirestriction protein ArdA, domain 3"/>
    <property type="match status" value="1"/>
</dbReference>
<feature type="region of interest" description="Disordered" evidence="1">
    <location>
        <begin position="1"/>
        <end position="24"/>
    </location>
</feature>
<dbReference type="InterPro" id="IPR009899">
    <property type="entry name" value="ArdA"/>
</dbReference>
<evidence type="ECO:0000313" key="2">
    <source>
        <dbReference type="EMBL" id="KCZ99691.1"/>
    </source>
</evidence>
<comment type="caution">
    <text evidence="2">The sequence shown here is derived from an EMBL/GenBank/DDBJ whole genome shotgun (WGS) entry which is preliminary data.</text>
</comment>
<dbReference type="Proteomes" id="UP000027100">
    <property type="component" value="Unassembled WGS sequence"/>
</dbReference>
<gene>
    <name evidence="2" type="ORF">HPO_04870</name>
</gene>
<accession>A0A062VN84</accession>
<dbReference type="PATRIC" id="fig|1280954.3.peg.997"/>
<dbReference type="eggNOG" id="COG4734">
    <property type="taxonomic scope" value="Bacteria"/>
</dbReference>
<dbReference type="OrthoDB" id="944647at2"/>
<dbReference type="STRING" id="1280954.HPO_04870"/>
<dbReference type="EMBL" id="ARYM01000004">
    <property type="protein sequence ID" value="KCZ99691.1"/>
    <property type="molecule type" value="Genomic_DNA"/>
</dbReference>
<evidence type="ECO:0000313" key="3">
    <source>
        <dbReference type="Proteomes" id="UP000027100"/>
    </source>
</evidence>
<dbReference type="AlphaFoldDB" id="A0A062VN84"/>
<organism evidence="2 3">
    <name type="scientific">Hyphomonas polymorpha PS728</name>
    <dbReference type="NCBI Taxonomy" id="1280954"/>
    <lineage>
        <taxon>Bacteria</taxon>
        <taxon>Pseudomonadati</taxon>
        <taxon>Pseudomonadota</taxon>
        <taxon>Alphaproteobacteria</taxon>
        <taxon>Hyphomonadales</taxon>
        <taxon>Hyphomonadaceae</taxon>
        <taxon>Hyphomonas</taxon>
    </lineage>
</organism>
<protein>
    <submittedName>
        <fullName evidence="2">Antirestriction protein</fullName>
    </submittedName>
</protein>
<dbReference type="Pfam" id="PF07275">
    <property type="entry name" value="ArdA"/>
    <property type="match status" value="1"/>
</dbReference>